<feature type="transmembrane region" description="Helical" evidence="3">
    <location>
        <begin position="403"/>
        <end position="427"/>
    </location>
</feature>
<evidence type="ECO:0000256" key="1">
    <source>
        <dbReference type="ARBA" id="ARBA00005278"/>
    </source>
</evidence>
<keyword evidence="3" id="KW-0812">Transmembrane</keyword>
<keyword evidence="2 3" id="KW-0472">Membrane</keyword>
<dbReference type="InterPro" id="IPR004995">
    <property type="entry name" value="Spore_Ger"/>
</dbReference>
<sequence>MKNTKYEKIIKNNMIQNLGINIREIYNANKEIFILYIPEITDRKRISEDIIKPILQYDKQEITIDLILKSIVYMDDVDNDSDENKIIDYVIKGRCVIILPTEERYIIANTYKVDKRNVEAPAIQSSLKGPRDSFTESFDTNLSLIHYRLKDEALRIEKFSVGKRTKTSTAVIYIEDIANTKYVNEVKSKLKKIDVDGIIDSSYIEKFIKKKTWGLFPEVGICERPDKACAEMLKGKICILVEGSNLTLILPKTFIEFLDASDDHYENTYISISLKFLRVLSLMITLMLSPFYIAVMSFHPDILPANYILTLAEARSTVPISNIVEITIMEIVSEILKEASLRLPKQIGAAIGIVGTIVIGQAAVTARIVSPLTVIIIALSTMTSFIAPDQLLLKPIIILKFMLIFLTGVFGIFGYTIGITFIVISIASNESLEVPFTAPLAPSNLGDLKEYIFSDIKLNKKRPSFLRTKDKTRQ</sequence>
<protein>
    <submittedName>
        <fullName evidence="4">Spore germination protein</fullName>
    </submittedName>
</protein>
<feature type="transmembrane region" description="Helical" evidence="3">
    <location>
        <begin position="348"/>
        <end position="366"/>
    </location>
</feature>
<comment type="similarity">
    <text evidence="1">Belongs to the GerABKA family.</text>
</comment>
<dbReference type="PIRSF" id="PIRSF005690">
    <property type="entry name" value="GerBA"/>
    <property type="match status" value="1"/>
</dbReference>
<evidence type="ECO:0000313" key="4">
    <source>
        <dbReference type="EMBL" id="MCY6959063.1"/>
    </source>
</evidence>
<organism evidence="4 5">
    <name type="scientific">Clostridium brassicae</name>
    <dbReference type="NCBI Taxonomy" id="2999072"/>
    <lineage>
        <taxon>Bacteria</taxon>
        <taxon>Bacillati</taxon>
        <taxon>Bacillota</taxon>
        <taxon>Clostridia</taxon>
        <taxon>Eubacteriales</taxon>
        <taxon>Clostridiaceae</taxon>
        <taxon>Clostridium</taxon>
    </lineage>
</organism>
<dbReference type="Proteomes" id="UP001144612">
    <property type="component" value="Unassembled WGS sequence"/>
</dbReference>
<dbReference type="PANTHER" id="PTHR22550:SF5">
    <property type="entry name" value="LEUCINE ZIPPER PROTEIN 4"/>
    <property type="match status" value="1"/>
</dbReference>
<evidence type="ECO:0000256" key="3">
    <source>
        <dbReference type="SAM" id="Phobius"/>
    </source>
</evidence>
<dbReference type="EMBL" id="JAPQFJ010000010">
    <property type="protein sequence ID" value="MCY6959063.1"/>
    <property type="molecule type" value="Genomic_DNA"/>
</dbReference>
<accession>A0ABT4DA62</accession>
<feature type="transmembrane region" description="Helical" evidence="3">
    <location>
        <begin position="372"/>
        <end position="391"/>
    </location>
</feature>
<keyword evidence="3" id="KW-1133">Transmembrane helix</keyword>
<dbReference type="RefSeq" id="WP_268061486.1">
    <property type="nucleotide sequence ID" value="NZ_JAPQFJ010000010.1"/>
</dbReference>
<evidence type="ECO:0000313" key="5">
    <source>
        <dbReference type="Proteomes" id="UP001144612"/>
    </source>
</evidence>
<dbReference type="Pfam" id="PF03323">
    <property type="entry name" value="GerA"/>
    <property type="match status" value="1"/>
</dbReference>
<dbReference type="InterPro" id="IPR050768">
    <property type="entry name" value="UPF0353/GerABKA_families"/>
</dbReference>
<reference evidence="4" key="1">
    <citation type="submission" date="2022-12" db="EMBL/GenBank/DDBJ databases">
        <title>Clostridium sp. nov., isolated from industrial wastewater.</title>
        <authorList>
            <person name="Jiayan W."/>
        </authorList>
    </citation>
    <scope>NUCLEOTIDE SEQUENCE</scope>
    <source>
        <strain evidence="4">ZC22-4</strain>
    </source>
</reference>
<feature type="transmembrane region" description="Helical" evidence="3">
    <location>
        <begin position="279"/>
        <end position="298"/>
    </location>
</feature>
<gene>
    <name evidence="4" type="ORF">OW729_10645</name>
</gene>
<keyword evidence="5" id="KW-1185">Reference proteome</keyword>
<evidence type="ECO:0000256" key="2">
    <source>
        <dbReference type="ARBA" id="ARBA00023136"/>
    </source>
</evidence>
<proteinExistence type="inferred from homology"/>
<comment type="caution">
    <text evidence="4">The sequence shown here is derived from an EMBL/GenBank/DDBJ whole genome shotgun (WGS) entry which is preliminary data.</text>
</comment>
<name>A0ABT4DA62_9CLOT</name>
<dbReference type="PANTHER" id="PTHR22550">
    <property type="entry name" value="SPORE GERMINATION PROTEIN"/>
    <property type="match status" value="1"/>
</dbReference>